<gene>
    <name evidence="1" type="ORF">ACFSYS_07965</name>
</gene>
<proteinExistence type="predicted"/>
<keyword evidence="2" id="KW-1185">Reference proteome</keyword>
<dbReference type="EMBL" id="JBHUOJ010000016">
    <property type="protein sequence ID" value="MFD2833223.1"/>
    <property type="molecule type" value="Genomic_DNA"/>
</dbReference>
<accession>A0ABW5X3X3</accession>
<protein>
    <recommendedName>
        <fullName evidence="3">Lipoprotein</fullName>
    </recommendedName>
</protein>
<organism evidence="1 2">
    <name type="scientific">Christiangramia antarctica</name>
    <dbReference type="NCBI Taxonomy" id="2058158"/>
    <lineage>
        <taxon>Bacteria</taxon>
        <taxon>Pseudomonadati</taxon>
        <taxon>Bacteroidota</taxon>
        <taxon>Flavobacteriia</taxon>
        <taxon>Flavobacteriales</taxon>
        <taxon>Flavobacteriaceae</taxon>
        <taxon>Christiangramia</taxon>
    </lineage>
</organism>
<reference evidence="2" key="1">
    <citation type="journal article" date="2019" name="Int. J. Syst. Evol. Microbiol.">
        <title>The Global Catalogue of Microorganisms (GCM) 10K type strain sequencing project: providing services to taxonomists for standard genome sequencing and annotation.</title>
        <authorList>
            <consortium name="The Broad Institute Genomics Platform"/>
            <consortium name="The Broad Institute Genome Sequencing Center for Infectious Disease"/>
            <person name="Wu L."/>
            <person name="Ma J."/>
        </authorList>
    </citation>
    <scope>NUCLEOTIDE SEQUENCE [LARGE SCALE GENOMIC DNA]</scope>
    <source>
        <strain evidence="2">KCTC 52925</strain>
    </source>
</reference>
<comment type="caution">
    <text evidence="1">The sequence shown here is derived from an EMBL/GenBank/DDBJ whole genome shotgun (WGS) entry which is preliminary data.</text>
</comment>
<evidence type="ECO:0000313" key="1">
    <source>
        <dbReference type="EMBL" id="MFD2833223.1"/>
    </source>
</evidence>
<dbReference type="Proteomes" id="UP001597438">
    <property type="component" value="Unassembled WGS sequence"/>
</dbReference>
<name>A0ABW5X3X3_9FLAO</name>
<evidence type="ECO:0008006" key="3">
    <source>
        <dbReference type="Google" id="ProtNLM"/>
    </source>
</evidence>
<dbReference type="PROSITE" id="PS51257">
    <property type="entry name" value="PROKAR_LIPOPROTEIN"/>
    <property type="match status" value="1"/>
</dbReference>
<sequence>MMLSKFKLFALIVLAGILSVSCSVRLVDFTAISSKNVNLNVNTSEGVKTEGSKSYVFGFGFNIKDALDLALENAGPEYDMLMDGVVRYSNYFFVATVEVEGTAYNSRNIRTTMTKAEYKNWLINSESLYVKNENILKGIEEN</sequence>
<evidence type="ECO:0000313" key="2">
    <source>
        <dbReference type="Proteomes" id="UP001597438"/>
    </source>
</evidence>